<feature type="domain" description="Tc1-like transposase DDE" evidence="1">
    <location>
        <begin position="112"/>
        <end position="247"/>
    </location>
</feature>
<dbReference type="InterPro" id="IPR038717">
    <property type="entry name" value="Tc1-like_DDE_dom"/>
</dbReference>
<protein>
    <submittedName>
        <fullName evidence="3">Transposase</fullName>
    </submittedName>
</protein>
<evidence type="ECO:0000259" key="1">
    <source>
        <dbReference type="Pfam" id="PF13358"/>
    </source>
</evidence>
<feature type="domain" description="Winged helix-turn helix" evidence="2">
    <location>
        <begin position="360"/>
        <end position="418"/>
    </location>
</feature>
<evidence type="ECO:0000313" key="4">
    <source>
        <dbReference type="Proteomes" id="UP000039865"/>
    </source>
</evidence>
<evidence type="ECO:0000259" key="2">
    <source>
        <dbReference type="Pfam" id="PF13592"/>
    </source>
</evidence>
<feature type="domain" description="Tc1-like transposase DDE" evidence="1">
    <location>
        <begin position="431"/>
        <end position="567"/>
    </location>
</feature>
<name>A0A078B4H1_STYLE</name>
<dbReference type="PANTHER" id="PTHR46564">
    <property type="entry name" value="TRANSPOSASE"/>
    <property type="match status" value="1"/>
</dbReference>
<dbReference type="GO" id="GO:0003676">
    <property type="term" value="F:nucleic acid binding"/>
    <property type="evidence" value="ECO:0007669"/>
    <property type="project" value="InterPro"/>
</dbReference>
<reference evidence="3 4" key="1">
    <citation type="submission" date="2014-06" db="EMBL/GenBank/DDBJ databases">
        <authorList>
            <person name="Swart Estienne"/>
        </authorList>
    </citation>
    <scope>NUCLEOTIDE SEQUENCE [LARGE SCALE GENOMIC DNA]</scope>
    <source>
        <strain evidence="3 4">130c</strain>
    </source>
</reference>
<dbReference type="SUPFAM" id="SSF53098">
    <property type="entry name" value="Ribonuclease H-like"/>
    <property type="match status" value="2"/>
</dbReference>
<dbReference type="Gene3D" id="3.30.420.10">
    <property type="entry name" value="Ribonuclease H-like superfamily/Ribonuclease H"/>
    <property type="match status" value="2"/>
</dbReference>
<sequence length="610" mass="70503">MYGYSQDLRDKAMTLYKTGNYNKKELAKLLSLGYATIRRWCDRYDETGSCLIIKPAKEGRHSIFTDKQAVLDYLEEHPDADGIELQVNYKQRCEQKRASFTEQIKNILPEYLVYIDETGVDNNMSPLRGWAKRGVKAFTEALGFRSKRITLIGGYCYGSKELIAPMEYDGYTNGEVFLAWVELALCKELKPNQVVIMDNASFHKSARVKELIEQAGCKLMYLPPYSPDLNPIEHVWANLKRFIRTNDNRQDNLSLAIEQSIAQLFIGQLYTLRKRAEFEKLVRITRNIDEKDRLRAILAYDDGHDVCDIADILKISDSTTYNYINDYLKQNKVSHSPRGGSESKLKVSQEIELIRHLSTTTYLTAKTICQYVFGKYKIKYTVSGITKWLERNDFVYKAPKLIPGKLDEEKQQQFIEHYQSLVAGASANDIIMFMDAVHPEYQSQAVCGWMPKGETKTLAATNTQYRLHLNGAIDLSSMQIVTREYPTIDAQSIISFCTDLESTYPDKSIHLICDNGRSNKNKQLTKYLENARVLIHYLPPYSPNLNPIERLWKVMREHVTYNKVYPKFADFTEAIRYFFGDTVHRIQDVLRARINDNFEVIRHNPVQLSS</sequence>
<dbReference type="InterPro" id="IPR025959">
    <property type="entry name" value="Winged_HTH_dom"/>
</dbReference>
<dbReference type="InterPro" id="IPR009057">
    <property type="entry name" value="Homeodomain-like_sf"/>
</dbReference>
<dbReference type="PANTHER" id="PTHR46564:SF1">
    <property type="entry name" value="TRANSPOSASE"/>
    <property type="match status" value="1"/>
</dbReference>
<accession>A0A078B4H1</accession>
<dbReference type="AlphaFoldDB" id="A0A078B4H1"/>
<dbReference type="OrthoDB" id="407692at2759"/>
<dbReference type="Proteomes" id="UP000039865">
    <property type="component" value="Unassembled WGS sequence"/>
</dbReference>
<dbReference type="InParanoid" id="A0A078B4H1"/>
<dbReference type="Pfam" id="PF13592">
    <property type="entry name" value="HTH_33"/>
    <property type="match status" value="1"/>
</dbReference>
<dbReference type="EMBL" id="CCKQ01016500">
    <property type="protein sequence ID" value="CDW88378.1"/>
    <property type="molecule type" value="Genomic_DNA"/>
</dbReference>
<dbReference type="NCBIfam" id="NF033545">
    <property type="entry name" value="transpos_IS630"/>
    <property type="match status" value="2"/>
</dbReference>
<organism evidence="3 4">
    <name type="scientific">Stylonychia lemnae</name>
    <name type="common">Ciliate</name>
    <dbReference type="NCBI Taxonomy" id="5949"/>
    <lineage>
        <taxon>Eukaryota</taxon>
        <taxon>Sar</taxon>
        <taxon>Alveolata</taxon>
        <taxon>Ciliophora</taxon>
        <taxon>Intramacronucleata</taxon>
        <taxon>Spirotrichea</taxon>
        <taxon>Stichotrichia</taxon>
        <taxon>Sporadotrichida</taxon>
        <taxon>Oxytrichidae</taxon>
        <taxon>Stylonychinae</taxon>
        <taxon>Stylonychia</taxon>
    </lineage>
</organism>
<dbReference type="InterPro" id="IPR036397">
    <property type="entry name" value="RNaseH_sf"/>
</dbReference>
<dbReference type="Pfam" id="PF13384">
    <property type="entry name" value="HTH_23"/>
    <property type="match status" value="1"/>
</dbReference>
<gene>
    <name evidence="3" type="primary">Contig19385.g20548</name>
    <name evidence="3" type="ORF">STYLEM_17499</name>
</gene>
<evidence type="ECO:0000313" key="3">
    <source>
        <dbReference type="EMBL" id="CDW88378.1"/>
    </source>
</evidence>
<proteinExistence type="predicted"/>
<dbReference type="SUPFAM" id="SSF46689">
    <property type="entry name" value="Homeodomain-like"/>
    <property type="match status" value="2"/>
</dbReference>
<dbReference type="InterPro" id="IPR047655">
    <property type="entry name" value="Transpos_IS630-like"/>
</dbReference>
<dbReference type="Pfam" id="PF13358">
    <property type="entry name" value="DDE_3"/>
    <property type="match status" value="2"/>
</dbReference>
<keyword evidence="4" id="KW-1185">Reference proteome</keyword>
<dbReference type="InterPro" id="IPR012337">
    <property type="entry name" value="RNaseH-like_sf"/>
</dbReference>